<name>A0A380VG02_9PAST</name>
<evidence type="ECO:0000313" key="3">
    <source>
        <dbReference type="Proteomes" id="UP000254507"/>
    </source>
</evidence>
<sequence length="104" mass="12704">MLLANPIWQHGFLLAAWFALHLMSYPFLNLFKGRNLALYRRWSWIYGVASMVFALAGMGAYYFPDRIFDYKIWWVALYPTLYVKSMMRERKKIRVICKFRWYIM</sequence>
<keyword evidence="1" id="KW-0472">Membrane</keyword>
<feature type="transmembrane region" description="Helical" evidence="1">
    <location>
        <begin position="12"/>
        <end position="31"/>
    </location>
</feature>
<reference evidence="2 3" key="1">
    <citation type="submission" date="2018-06" db="EMBL/GenBank/DDBJ databases">
        <authorList>
            <consortium name="Pathogen Informatics"/>
            <person name="Doyle S."/>
        </authorList>
    </citation>
    <scope>NUCLEOTIDE SEQUENCE [LARGE SCALE GENOMIC DNA]</scope>
    <source>
        <strain evidence="2 3">NCTC10851</strain>
    </source>
</reference>
<feature type="transmembrane region" description="Helical" evidence="1">
    <location>
        <begin position="43"/>
        <end position="64"/>
    </location>
</feature>
<dbReference type="EMBL" id="UFSB01000001">
    <property type="protein sequence ID" value="SUU38091.1"/>
    <property type="molecule type" value="Genomic_DNA"/>
</dbReference>
<proteinExistence type="predicted"/>
<evidence type="ECO:0000313" key="2">
    <source>
        <dbReference type="EMBL" id="SUU38091.1"/>
    </source>
</evidence>
<evidence type="ECO:0000256" key="1">
    <source>
        <dbReference type="SAM" id="Phobius"/>
    </source>
</evidence>
<organism evidence="2 3">
    <name type="scientific">Actinobacillus seminis</name>
    <dbReference type="NCBI Taxonomy" id="722"/>
    <lineage>
        <taxon>Bacteria</taxon>
        <taxon>Pseudomonadati</taxon>
        <taxon>Pseudomonadota</taxon>
        <taxon>Gammaproteobacteria</taxon>
        <taxon>Pasteurellales</taxon>
        <taxon>Pasteurellaceae</taxon>
        <taxon>Actinobacillus</taxon>
    </lineage>
</organism>
<keyword evidence="1" id="KW-1133">Transmembrane helix</keyword>
<dbReference type="AlphaFoldDB" id="A0A380VG02"/>
<dbReference type="Proteomes" id="UP000254507">
    <property type="component" value="Unassembled WGS sequence"/>
</dbReference>
<protein>
    <submittedName>
        <fullName evidence="2">Uncharacterized protein</fullName>
    </submittedName>
</protein>
<keyword evidence="1" id="KW-0812">Transmembrane</keyword>
<accession>A0A380VG02</accession>
<dbReference type="Pfam" id="PF14256">
    <property type="entry name" value="YwiC"/>
    <property type="match status" value="1"/>
</dbReference>
<gene>
    <name evidence="2" type="ORF">NCTC10851_01909</name>
</gene>
<dbReference type="InterPro" id="IPR025576">
    <property type="entry name" value="YwiC"/>
</dbReference>